<keyword evidence="4" id="KW-1185">Reference proteome</keyword>
<dbReference type="EMBL" id="JBBPDW010000012">
    <property type="protein sequence ID" value="KAK7547678.1"/>
    <property type="molecule type" value="Genomic_DNA"/>
</dbReference>
<keyword evidence="2" id="KW-1133">Transmembrane helix</keyword>
<evidence type="ECO:0000256" key="2">
    <source>
        <dbReference type="SAM" id="Phobius"/>
    </source>
</evidence>
<evidence type="ECO:0000313" key="4">
    <source>
        <dbReference type="Proteomes" id="UP001365128"/>
    </source>
</evidence>
<evidence type="ECO:0000313" key="3">
    <source>
        <dbReference type="EMBL" id="KAK7547678.1"/>
    </source>
</evidence>
<proteinExistence type="predicted"/>
<reference evidence="3 4" key="1">
    <citation type="submission" date="2024-04" db="EMBL/GenBank/DDBJ databases">
        <title>Phyllosticta paracitricarpa is synonymous to the EU quarantine fungus P. citricarpa based on phylogenomic analyses.</title>
        <authorList>
            <consortium name="Lawrence Berkeley National Laboratory"/>
            <person name="Van Ingen-Buijs V.A."/>
            <person name="Van Westerhoven A.C."/>
            <person name="Haridas S."/>
            <person name="Skiadas P."/>
            <person name="Martin F."/>
            <person name="Groenewald J.Z."/>
            <person name="Crous P.W."/>
            <person name="Seidl M.F."/>
        </authorList>
    </citation>
    <scope>NUCLEOTIDE SEQUENCE [LARGE SCALE GENOMIC DNA]</scope>
    <source>
        <strain evidence="3 4">CBS 122670</strain>
    </source>
</reference>
<dbReference type="Proteomes" id="UP001365128">
    <property type="component" value="Unassembled WGS sequence"/>
</dbReference>
<feature type="region of interest" description="Disordered" evidence="1">
    <location>
        <begin position="62"/>
        <end position="83"/>
    </location>
</feature>
<keyword evidence="2" id="KW-0812">Transmembrane</keyword>
<feature type="transmembrane region" description="Helical" evidence="2">
    <location>
        <begin position="128"/>
        <end position="147"/>
    </location>
</feature>
<sequence length="165" mass="18622">MLPKLSRICPGIPIQTPSVPVVAYRRVKPWHRGSPQRRFAAAQDAGCRCGTAVLSALDPRQPLHQRQRTHAQAHRRSGRPASTVTAARGYAQGGRAPTLLEKPSASIRRCGAYLARIDQRLFLFNHHFFFFFLFYFFGGLSLTFPPINQPFRPRAHSPAFARPFK</sequence>
<feature type="compositionally biased region" description="Basic residues" evidence="1">
    <location>
        <begin position="63"/>
        <end position="78"/>
    </location>
</feature>
<gene>
    <name evidence="3" type="ORF">IWX46DRAFT_60221</name>
</gene>
<evidence type="ECO:0000256" key="1">
    <source>
        <dbReference type="SAM" id="MobiDB-lite"/>
    </source>
</evidence>
<keyword evidence="2" id="KW-0472">Membrane</keyword>
<organism evidence="3 4">
    <name type="scientific">Phyllosticta citricarpa</name>
    <dbReference type="NCBI Taxonomy" id="55181"/>
    <lineage>
        <taxon>Eukaryota</taxon>
        <taxon>Fungi</taxon>
        <taxon>Dikarya</taxon>
        <taxon>Ascomycota</taxon>
        <taxon>Pezizomycotina</taxon>
        <taxon>Dothideomycetes</taxon>
        <taxon>Dothideomycetes incertae sedis</taxon>
        <taxon>Botryosphaeriales</taxon>
        <taxon>Phyllostictaceae</taxon>
        <taxon>Phyllosticta</taxon>
    </lineage>
</organism>
<comment type="caution">
    <text evidence="3">The sequence shown here is derived from an EMBL/GenBank/DDBJ whole genome shotgun (WGS) entry which is preliminary data.</text>
</comment>
<accession>A0ABR1MGS0</accession>
<name>A0ABR1MGS0_9PEZI</name>
<protein>
    <submittedName>
        <fullName evidence="3">Uncharacterized protein</fullName>
    </submittedName>
</protein>